<dbReference type="GO" id="GO:0009451">
    <property type="term" value="P:RNA modification"/>
    <property type="evidence" value="ECO:0007669"/>
    <property type="project" value="InterPro"/>
</dbReference>
<dbReference type="PANTHER" id="PTHR47926">
    <property type="entry name" value="PENTATRICOPEPTIDE REPEAT-CONTAINING PROTEIN"/>
    <property type="match status" value="1"/>
</dbReference>
<dbReference type="GO" id="GO:0003723">
    <property type="term" value="F:RNA binding"/>
    <property type="evidence" value="ECO:0007669"/>
    <property type="project" value="InterPro"/>
</dbReference>
<dbReference type="Proteomes" id="UP001177003">
    <property type="component" value="Chromosome 4"/>
</dbReference>
<dbReference type="Gene3D" id="1.25.40.10">
    <property type="entry name" value="Tetratricopeptide repeat domain"/>
    <property type="match status" value="1"/>
</dbReference>
<dbReference type="Pfam" id="PF25372">
    <property type="entry name" value="DUF7885"/>
    <property type="match status" value="1"/>
</dbReference>
<keyword evidence="3" id="KW-1185">Reference proteome</keyword>
<gene>
    <name evidence="2" type="ORF">LSALG_LOCUS21893</name>
</gene>
<dbReference type="InterPro" id="IPR032675">
    <property type="entry name" value="LRR_dom_sf"/>
</dbReference>
<dbReference type="EMBL" id="OX465080">
    <property type="protein sequence ID" value="CAI9282246.1"/>
    <property type="molecule type" value="Genomic_DNA"/>
</dbReference>
<protein>
    <recommendedName>
        <fullName evidence="1">F-box/LRR-repeat protein 15-like leucin rich repeat domain-containing protein</fullName>
    </recommendedName>
</protein>
<name>A0AA35YXS1_LACSI</name>
<dbReference type="InterPro" id="IPR046960">
    <property type="entry name" value="PPR_At4g14850-like_plant"/>
</dbReference>
<proteinExistence type="predicted"/>
<dbReference type="SUPFAM" id="SSF52047">
    <property type="entry name" value="RNI-like"/>
    <property type="match status" value="1"/>
</dbReference>
<evidence type="ECO:0000313" key="3">
    <source>
        <dbReference type="Proteomes" id="UP001177003"/>
    </source>
</evidence>
<dbReference type="PANTHER" id="PTHR47926:SF385">
    <property type="entry name" value="DYW DOMAIN-CONTAINING PROTEIN"/>
    <property type="match status" value="1"/>
</dbReference>
<organism evidence="2 3">
    <name type="scientific">Lactuca saligna</name>
    <name type="common">Willowleaf lettuce</name>
    <dbReference type="NCBI Taxonomy" id="75948"/>
    <lineage>
        <taxon>Eukaryota</taxon>
        <taxon>Viridiplantae</taxon>
        <taxon>Streptophyta</taxon>
        <taxon>Embryophyta</taxon>
        <taxon>Tracheophyta</taxon>
        <taxon>Spermatophyta</taxon>
        <taxon>Magnoliopsida</taxon>
        <taxon>eudicotyledons</taxon>
        <taxon>Gunneridae</taxon>
        <taxon>Pentapetalae</taxon>
        <taxon>asterids</taxon>
        <taxon>campanulids</taxon>
        <taxon>Asterales</taxon>
        <taxon>Asteraceae</taxon>
        <taxon>Cichorioideae</taxon>
        <taxon>Cichorieae</taxon>
        <taxon>Lactucinae</taxon>
        <taxon>Lactuca</taxon>
    </lineage>
</organism>
<evidence type="ECO:0000313" key="2">
    <source>
        <dbReference type="EMBL" id="CAI9282246.1"/>
    </source>
</evidence>
<feature type="domain" description="F-box/LRR-repeat protein 15-like leucin rich repeat" evidence="1">
    <location>
        <begin position="67"/>
        <end position="155"/>
    </location>
</feature>
<accession>A0AA35YXS1</accession>
<dbReference type="InterPro" id="IPR057207">
    <property type="entry name" value="FBXL15_LRR"/>
</dbReference>
<dbReference type="Gene3D" id="3.80.10.10">
    <property type="entry name" value="Ribonuclease Inhibitor"/>
    <property type="match status" value="1"/>
</dbReference>
<reference evidence="2" key="1">
    <citation type="submission" date="2023-04" db="EMBL/GenBank/DDBJ databases">
        <authorList>
            <person name="Vijverberg K."/>
            <person name="Xiong W."/>
            <person name="Schranz E."/>
        </authorList>
    </citation>
    <scope>NUCLEOTIDE SEQUENCE</scope>
</reference>
<dbReference type="InterPro" id="IPR011990">
    <property type="entry name" value="TPR-like_helical_dom_sf"/>
</dbReference>
<sequence length="248" mass="27370">MESEPGRAKDSNGFFFPVTSSRNAKWWYSAFHNVTDMTEAQGCAIIEVLSREKHNELLVALYSYISSQGSSLVSVDLSSSDVTDSGLLRIKECKNVEALNLNFCEHISDVGLECIIGLSNLTSLSLKRNTNITAKGLSVLSGLVNLSKLDLERCSEKGLSACGHLGHVGLVEQGLYYMYELMKQKGVKPGLNHYMCIINMLIKAGQLNESLSFIVSTPSKWDVFAWTALLSACRLSRVIHLKQMAIVR</sequence>
<dbReference type="AlphaFoldDB" id="A0AA35YXS1"/>
<evidence type="ECO:0000259" key="1">
    <source>
        <dbReference type="Pfam" id="PF25372"/>
    </source>
</evidence>